<name>A0ABV8PY67_9BACT</name>
<reference evidence="4" key="1">
    <citation type="journal article" date="2019" name="Int. J. Syst. Evol. Microbiol.">
        <title>The Global Catalogue of Microorganisms (GCM) 10K type strain sequencing project: providing services to taxonomists for standard genome sequencing and annotation.</title>
        <authorList>
            <consortium name="The Broad Institute Genomics Platform"/>
            <consortium name="The Broad Institute Genome Sequencing Center for Infectious Disease"/>
            <person name="Wu L."/>
            <person name="Ma J."/>
        </authorList>
    </citation>
    <scope>NUCLEOTIDE SEQUENCE [LARGE SCALE GENOMIC DNA]</scope>
    <source>
        <strain evidence="4">CECT 8010</strain>
    </source>
</reference>
<evidence type="ECO:0000259" key="2">
    <source>
        <dbReference type="Pfam" id="PF12395"/>
    </source>
</evidence>
<evidence type="ECO:0000313" key="3">
    <source>
        <dbReference type="EMBL" id="MFC4232088.1"/>
    </source>
</evidence>
<dbReference type="InterPro" id="IPR022123">
    <property type="entry name" value="DUF3658"/>
</dbReference>
<dbReference type="InterPro" id="IPR014973">
    <property type="entry name" value="DUF1835"/>
</dbReference>
<feature type="domain" description="DUF1835" evidence="1">
    <location>
        <begin position="2"/>
        <end position="124"/>
    </location>
</feature>
<keyword evidence="4" id="KW-1185">Reference proteome</keyword>
<accession>A0ABV8PY67</accession>
<dbReference type="Pfam" id="PF08874">
    <property type="entry name" value="DUF1835"/>
    <property type="match status" value="1"/>
</dbReference>
<dbReference type="EMBL" id="JBHSDC010000018">
    <property type="protein sequence ID" value="MFC4232088.1"/>
    <property type="molecule type" value="Genomic_DNA"/>
</dbReference>
<dbReference type="RefSeq" id="WP_379013802.1">
    <property type="nucleotide sequence ID" value="NZ_JBHSDC010000018.1"/>
</dbReference>
<comment type="caution">
    <text evidence="3">The sequence shown here is derived from an EMBL/GenBank/DDBJ whole genome shotgun (WGS) entry which is preliminary data.</text>
</comment>
<organism evidence="3 4">
    <name type="scientific">Parasediminibacterium paludis</name>
    <dbReference type="NCBI Taxonomy" id="908966"/>
    <lineage>
        <taxon>Bacteria</taxon>
        <taxon>Pseudomonadati</taxon>
        <taxon>Bacteroidota</taxon>
        <taxon>Chitinophagia</taxon>
        <taxon>Chitinophagales</taxon>
        <taxon>Chitinophagaceae</taxon>
        <taxon>Parasediminibacterium</taxon>
    </lineage>
</organism>
<evidence type="ECO:0000259" key="1">
    <source>
        <dbReference type="Pfam" id="PF08874"/>
    </source>
</evidence>
<sequence>MIHIVFNEADVAVLQQAIALDGSLEGEVVQIKDDFAVGPIANIYETEGYQQRRDWWQNALQYSPYTDQIDLVDDKMTVFNLIKQLNEDESLEVWIWMGQNQHDVCGYYWLMPQLKDFQGRIQVLYLNNLPFINEKGGIFYPSWLSEIQPKEFLKAKKLARPITLSEFEIDPDEWLKLCRENSGVRLLEGGKKIVSKGYDYYDAEILTMISAEPQKLSKIMGNIANKTKIKTGDVFLVWRIRKLAEFGDLEIGGDWEKGWKEISVKLKPVILE</sequence>
<protein>
    <submittedName>
        <fullName evidence="3">DUF1835 domain-containing protein</fullName>
    </submittedName>
</protein>
<gene>
    <name evidence="3" type="ORF">ACFOW1_09305</name>
</gene>
<evidence type="ECO:0000313" key="4">
    <source>
        <dbReference type="Proteomes" id="UP001595906"/>
    </source>
</evidence>
<feature type="domain" description="DUF3658" evidence="2">
    <location>
        <begin position="157"/>
        <end position="255"/>
    </location>
</feature>
<dbReference type="Proteomes" id="UP001595906">
    <property type="component" value="Unassembled WGS sequence"/>
</dbReference>
<dbReference type="Pfam" id="PF12395">
    <property type="entry name" value="DUF3658"/>
    <property type="match status" value="1"/>
</dbReference>
<proteinExistence type="predicted"/>